<dbReference type="SUPFAM" id="SSF52096">
    <property type="entry name" value="ClpP/crotonase"/>
    <property type="match status" value="2"/>
</dbReference>
<dbReference type="InterPro" id="IPR029045">
    <property type="entry name" value="ClpP/crotonase-like_dom_sf"/>
</dbReference>
<proteinExistence type="predicted"/>
<protein>
    <recommendedName>
        <fullName evidence="4">Propionyl-CoA carboxylase beta chain, mitochondrial</fullName>
        <ecNumber evidence="2">6.4.1.3</ecNumber>
    </recommendedName>
    <alternativeName>
        <fullName evidence="5">Propanoyl-CoA:carbon dioxide ligase subunit beta</fullName>
    </alternativeName>
</protein>
<dbReference type="GO" id="GO:0006552">
    <property type="term" value="P:L-leucine catabolic process"/>
    <property type="evidence" value="ECO:0007669"/>
    <property type="project" value="UniProtKB-UniPathway"/>
</dbReference>
<dbReference type="Gene3D" id="3.90.226.10">
    <property type="entry name" value="2-enoyl-CoA Hydratase, Chain A, domain 1"/>
    <property type="match status" value="2"/>
</dbReference>
<evidence type="ECO:0000259" key="9">
    <source>
        <dbReference type="PROSITE" id="PS50980"/>
    </source>
</evidence>
<evidence type="ECO:0000256" key="5">
    <source>
        <dbReference type="ARBA" id="ARBA00042797"/>
    </source>
</evidence>
<feature type="region of interest" description="Disordered" evidence="8">
    <location>
        <begin position="24"/>
        <end position="43"/>
    </location>
</feature>
<dbReference type="EMBL" id="RBNJ01006871">
    <property type="protein sequence ID" value="RUS28259.1"/>
    <property type="molecule type" value="Genomic_DNA"/>
</dbReference>
<dbReference type="Pfam" id="PF01039">
    <property type="entry name" value="Carboxyl_trans"/>
    <property type="match status" value="2"/>
</dbReference>
<accession>A0A433QEU9</accession>
<reference evidence="10 11" key="1">
    <citation type="journal article" date="2018" name="New Phytol.">
        <title>Phylogenomics of Endogonaceae and evolution of mycorrhizas within Mucoromycota.</title>
        <authorList>
            <person name="Chang Y."/>
            <person name="Desiro A."/>
            <person name="Na H."/>
            <person name="Sandor L."/>
            <person name="Lipzen A."/>
            <person name="Clum A."/>
            <person name="Barry K."/>
            <person name="Grigoriev I.V."/>
            <person name="Martin F.M."/>
            <person name="Stajich J.E."/>
            <person name="Smith M.E."/>
            <person name="Bonito G."/>
            <person name="Spatafora J.W."/>
        </authorList>
    </citation>
    <scope>NUCLEOTIDE SEQUENCE [LARGE SCALE GENOMIC DNA]</scope>
    <source>
        <strain evidence="10 11">AD002</strain>
    </source>
</reference>
<dbReference type="InterPro" id="IPR051047">
    <property type="entry name" value="AccD/PCCB"/>
</dbReference>
<evidence type="ECO:0000256" key="2">
    <source>
        <dbReference type="ARBA" id="ARBA00013050"/>
    </source>
</evidence>
<dbReference type="GO" id="GO:0004658">
    <property type="term" value="F:propionyl-CoA carboxylase activity"/>
    <property type="evidence" value="ECO:0007669"/>
    <property type="project" value="UniProtKB-EC"/>
</dbReference>
<dbReference type="InterPro" id="IPR034733">
    <property type="entry name" value="AcCoA_carboxyl_beta"/>
</dbReference>
<comment type="caution">
    <text evidence="10">The sequence shown here is derived from an EMBL/GenBank/DDBJ whole genome shotgun (WGS) entry which is preliminary data.</text>
</comment>
<evidence type="ECO:0000256" key="4">
    <source>
        <dbReference type="ARBA" id="ARBA00041138"/>
    </source>
</evidence>
<evidence type="ECO:0000256" key="6">
    <source>
        <dbReference type="ARBA" id="ARBA00048208"/>
    </source>
</evidence>
<feature type="domain" description="CoA carboxyltransferase N-terminal" evidence="9">
    <location>
        <begin position="39"/>
        <end position="328"/>
    </location>
</feature>
<evidence type="ECO:0000256" key="7">
    <source>
        <dbReference type="ARBA" id="ARBA00049495"/>
    </source>
</evidence>
<evidence type="ECO:0000313" key="11">
    <source>
        <dbReference type="Proteomes" id="UP000274822"/>
    </source>
</evidence>
<dbReference type="AlphaFoldDB" id="A0A433QEU9"/>
<dbReference type="EC" id="6.4.1.3" evidence="2"/>
<evidence type="ECO:0000256" key="8">
    <source>
        <dbReference type="SAM" id="MobiDB-lite"/>
    </source>
</evidence>
<dbReference type="PANTHER" id="PTHR43842">
    <property type="entry name" value="PROPIONYL-COA CARBOXYLASE BETA CHAIN"/>
    <property type="match status" value="1"/>
</dbReference>
<dbReference type="PROSITE" id="PS50980">
    <property type="entry name" value="COA_CT_NTER"/>
    <property type="match status" value="1"/>
</dbReference>
<name>A0A433QEU9_9FUNG</name>
<evidence type="ECO:0000256" key="3">
    <source>
        <dbReference type="ARBA" id="ARBA00038567"/>
    </source>
</evidence>
<evidence type="ECO:0000313" key="10">
    <source>
        <dbReference type="EMBL" id="RUS28259.1"/>
    </source>
</evidence>
<dbReference type="InterPro" id="IPR011762">
    <property type="entry name" value="COA_CT_N"/>
</dbReference>
<sequence>MPNQPNIHTTAALRLQNLAAHVRVGDGEDPEDPNERKNDGPWKSELDALRDRQNLARIPDPKNPGYIRQKEAGKLWIRERIDALVDAGSFREYGSIAGKAVYGDKSKPDMVTNFTPANFVAGNANLNGRPVIVGADDFSVRGGHADGAIANKALYTEQLALSFRIPMVRLIDGSSGGGSVTTLLEWGMYSLFGPLVRSLLNPRRLHSKGRTYIPPLIGMDTMIASLSEIPVVAAVLGPAVGLGAARAVLTHFSVIARSTGQLFAAGPPIVEHATFESVTKDELGGAEIQTANGSIDNLAPDEKTCFEQLRRFLSYLPSSTSRLPPAAAVWHAPNPPKALHLLIPHRRQRAFNVRTVVEGVVDQKSWFEIGEGWGDGVVVGLATLEGWPVGVLAGDCEKVGGVLTERGTAKLRW</sequence>
<feature type="non-terminal residue" evidence="10">
    <location>
        <position position="413"/>
    </location>
</feature>
<keyword evidence="11" id="KW-1185">Reference proteome</keyword>
<dbReference type="Proteomes" id="UP000274822">
    <property type="component" value="Unassembled WGS sequence"/>
</dbReference>
<dbReference type="UniPathway" id="UPA00363">
    <property type="reaction ID" value="UER00861"/>
</dbReference>
<comment type="catalytic activity">
    <reaction evidence="7">
        <text>propanoyl-CoA + hydrogencarbonate + ATP = (S)-methylmalonyl-CoA + ADP + phosphate + H(+)</text>
        <dbReference type="Rhea" id="RHEA:23720"/>
        <dbReference type="ChEBI" id="CHEBI:15378"/>
        <dbReference type="ChEBI" id="CHEBI:17544"/>
        <dbReference type="ChEBI" id="CHEBI:30616"/>
        <dbReference type="ChEBI" id="CHEBI:43474"/>
        <dbReference type="ChEBI" id="CHEBI:57327"/>
        <dbReference type="ChEBI" id="CHEBI:57392"/>
        <dbReference type="ChEBI" id="CHEBI:456216"/>
        <dbReference type="EC" id="6.4.1.3"/>
    </reaction>
    <physiologicalReaction direction="left-to-right" evidence="7">
        <dbReference type="Rhea" id="RHEA:23721"/>
    </physiologicalReaction>
</comment>
<comment type="pathway">
    <text evidence="1">Metabolic intermediate metabolism; propanoyl-CoA degradation; succinyl-CoA from propanoyl-CoA: step 1/3.</text>
</comment>
<dbReference type="PANTHER" id="PTHR43842:SF2">
    <property type="entry name" value="PROPIONYL-COA CARBOXYLASE BETA CHAIN, MITOCHONDRIAL"/>
    <property type="match status" value="1"/>
</dbReference>
<feature type="compositionally biased region" description="Basic and acidic residues" evidence="8">
    <location>
        <begin position="33"/>
        <end position="43"/>
    </location>
</feature>
<comment type="subunit">
    <text evidence="3">The holoenzyme is a dodecamer composed of 6 PCCA/alpha subunits and 6 PCCB/beta subunits.</text>
</comment>
<organism evidence="10 11">
    <name type="scientific">Jimgerdemannia flammicorona</name>
    <dbReference type="NCBI Taxonomy" id="994334"/>
    <lineage>
        <taxon>Eukaryota</taxon>
        <taxon>Fungi</taxon>
        <taxon>Fungi incertae sedis</taxon>
        <taxon>Mucoromycota</taxon>
        <taxon>Mucoromycotina</taxon>
        <taxon>Endogonomycetes</taxon>
        <taxon>Endogonales</taxon>
        <taxon>Endogonaceae</taxon>
        <taxon>Jimgerdemannia</taxon>
    </lineage>
</organism>
<evidence type="ECO:0000256" key="1">
    <source>
        <dbReference type="ARBA" id="ARBA00005060"/>
    </source>
</evidence>
<gene>
    <name evidence="10" type="ORF">BC938DRAFT_482094</name>
</gene>
<comment type="catalytic activity">
    <reaction evidence="6">
        <text>butanoyl-CoA + hydrogencarbonate + ATP = (2S)-ethylmalonyl-CoA + ADP + phosphate + H(+)</text>
        <dbReference type="Rhea" id="RHEA:59520"/>
        <dbReference type="ChEBI" id="CHEBI:15378"/>
        <dbReference type="ChEBI" id="CHEBI:17544"/>
        <dbReference type="ChEBI" id="CHEBI:30616"/>
        <dbReference type="ChEBI" id="CHEBI:43474"/>
        <dbReference type="ChEBI" id="CHEBI:57371"/>
        <dbReference type="ChEBI" id="CHEBI:60909"/>
        <dbReference type="ChEBI" id="CHEBI:456216"/>
    </reaction>
    <physiologicalReaction direction="left-to-right" evidence="6">
        <dbReference type="Rhea" id="RHEA:59521"/>
    </physiologicalReaction>
</comment>